<name>A0A9P9F182_9HYPO</name>
<dbReference type="Pfam" id="PF11951">
    <property type="entry name" value="Fungal_trans_2"/>
    <property type="match status" value="2"/>
</dbReference>
<dbReference type="PANTHER" id="PTHR37534:SF17">
    <property type="entry name" value="ZN(2)-C6 FUNGAL-TYPE DOMAIN-CONTAINING PROTEIN"/>
    <property type="match status" value="1"/>
</dbReference>
<dbReference type="InterPro" id="IPR021858">
    <property type="entry name" value="Fun_TF"/>
</dbReference>
<dbReference type="GO" id="GO:0008270">
    <property type="term" value="F:zinc ion binding"/>
    <property type="evidence" value="ECO:0007669"/>
    <property type="project" value="InterPro"/>
</dbReference>
<evidence type="ECO:0000259" key="4">
    <source>
        <dbReference type="PROSITE" id="PS50048"/>
    </source>
</evidence>
<comment type="subcellular location">
    <subcellularLocation>
        <location evidence="1">Nucleus</location>
    </subcellularLocation>
</comment>
<protein>
    <recommendedName>
        <fullName evidence="4">Zn(2)-C6 fungal-type domain-containing protein</fullName>
    </recommendedName>
</protein>
<sequence>MSLARRNNGCYECCKRRLKCDKTEPECLKCLKKGISCSGQGLRCRFSGHMNPAGSQPARKSRAAVSMTSPTQVVEPVGSPSSASTVSAATRAGYRWIDAGDKLRRPRSTNQRRRSLTTSASPGSETCSDTMSNDDAEESRDIVLYRNHAPLQPALDDFLHPQARALFSHFAEGVAPIMVVFDSISNGYRDIILPLARQDEVLSRAVSVVAAFHLAEKAPELRGVAEAGHQAIVQKLRRDSIQQPGQVFGPFTLATILVLLVGETITGADNYGYLLEMLACLTKCPETVMALPSELRQFFWQQIKMFQLFGLPLANETKGLQILNGSPDHYLEFLSYPGLLPGSEEYCNIELIRGAIRDACGIYRRRVESSLSQDESIHLVEQLQQKVLWLDSDTKGAHALVWTYFIAAAESILPEHREFFSLRLSSLYKHTRFRSITAGLRALETVWAMQPVRRWTEIMISDTPILVM</sequence>
<evidence type="ECO:0000256" key="1">
    <source>
        <dbReference type="ARBA" id="ARBA00004123"/>
    </source>
</evidence>
<dbReference type="CDD" id="cd00067">
    <property type="entry name" value="GAL4"/>
    <property type="match status" value="1"/>
</dbReference>
<feature type="domain" description="Zn(2)-C6 fungal-type" evidence="4">
    <location>
        <begin position="9"/>
        <end position="38"/>
    </location>
</feature>
<gene>
    <name evidence="5" type="ORF">B0J13DRAFT_285659</name>
</gene>
<dbReference type="InterPro" id="IPR036864">
    <property type="entry name" value="Zn2-C6_fun-type_DNA-bd_sf"/>
</dbReference>
<dbReference type="SUPFAM" id="SSF57701">
    <property type="entry name" value="Zn2/Cys6 DNA-binding domain"/>
    <property type="match status" value="1"/>
</dbReference>
<evidence type="ECO:0000313" key="6">
    <source>
        <dbReference type="Proteomes" id="UP000717696"/>
    </source>
</evidence>
<feature type="compositionally biased region" description="Polar residues" evidence="3">
    <location>
        <begin position="116"/>
        <end position="131"/>
    </location>
</feature>
<dbReference type="AlphaFoldDB" id="A0A9P9F182"/>
<feature type="compositionally biased region" description="Basic residues" evidence="3">
    <location>
        <begin position="104"/>
        <end position="115"/>
    </location>
</feature>
<dbReference type="GO" id="GO:0000981">
    <property type="term" value="F:DNA-binding transcription factor activity, RNA polymerase II-specific"/>
    <property type="evidence" value="ECO:0007669"/>
    <property type="project" value="InterPro"/>
</dbReference>
<keyword evidence="6" id="KW-1185">Reference proteome</keyword>
<dbReference type="GO" id="GO:0045944">
    <property type="term" value="P:positive regulation of transcription by RNA polymerase II"/>
    <property type="evidence" value="ECO:0007669"/>
    <property type="project" value="TreeGrafter"/>
</dbReference>
<dbReference type="GO" id="GO:0005634">
    <property type="term" value="C:nucleus"/>
    <property type="evidence" value="ECO:0007669"/>
    <property type="project" value="UniProtKB-SubCell"/>
</dbReference>
<dbReference type="Proteomes" id="UP000717696">
    <property type="component" value="Unassembled WGS sequence"/>
</dbReference>
<dbReference type="OrthoDB" id="5386330at2759"/>
<comment type="caution">
    <text evidence="5">The sequence shown here is derived from an EMBL/GenBank/DDBJ whole genome shotgun (WGS) entry which is preliminary data.</text>
</comment>
<dbReference type="PROSITE" id="PS50048">
    <property type="entry name" value="ZN2_CY6_FUNGAL_2"/>
    <property type="match status" value="1"/>
</dbReference>
<evidence type="ECO:0000256" key="2">
    <source>
        <dbReference type="ARBA" id="ARBA00023242"/>
    </source>
</evidence>
<dbReference type="GO" id="GO:0000976">
    <property type="term" value="F:transcription cis-regulatory region binding"/>
    <property type="evidence" value="ECO:0007669"/>
    <property type="project" value="TreeGrafter"/>
</dbReference>
<reference evidence="5" key="1">
    <citation type="journal article" date="2021" name="Nat. Commun.">
        <title>Genetic determinants of endophytism in the Arabidopsis root mycobiome.</title>
        <authorList>
            <person name="Mesny F."/>
            <person name="Miyauchi S."/>
            <person name="Thiergart T."/>
            <person name="Pickel B."/>
            <person name="Atanasova L."/>
            <person name="Karlsson M."/>
            <person name="Huettel B."/>
            <person name="Barry K.W."/>
            <person name="Haridas S."/>
            <person name="Chen C."/>
            <person name="Bauer D."/>
            <person name="Andreopoulos W."/>
            <person name="Pangilinan J."/>
            <person name="LaButti K."/>
            <person name="Riley R."/>
            <person name="Lipzen A."/>
            <person name="Clum A."/>
            <person name="Drula E."/>
            <person name="Henrissat B."/>
            <person name="Kohler A."/>
            <person name="Grigoriev I.V."/>
            <person name="Martin F.M."/>
            <person name="Hacquard S."/>
        </authorList>
    </citation>
    <scope>NUCLEOTIDE SEQUENCE</scope>
    <source>
        <strain evidence="5">MPI-CAGE-AT-0021</strain>
    </source>
</reference>
<evidence type="ECO:0000313" key="5">
    <source>
        <dbReference type="EMBL" id="KAH7150226.1"/>
    </source>
</evidence>
<organism evidence="5 6">
    <name type="scientific">Dactylonectria estremocensis</name>
    <dbReference type="NCBI Taxonomy" id="1079267"/>
    <lineage>
        <taxon>Eukaryota</taxon>
        <taxon>Fungi</taxon>
        <taxon>Dikarya</taxon>
        <taxon>Ascomycota</taxon>
        <taxon>Pezizomycotina</taxon>
        <taxon>Sordariomycetes</taxon>
        <taxon>Hypocreomycetidae</taxon>
        <taxon>Hypocreales</taxon>
        <taxon>Nectriaceae</taxon>
        <taxon>Dactylonectria</taxon>
    </lineage>
</organism>
<feature type="region of interest" description="Disordered" evidence="3">
    <location>
        <begin position="100"/>
        <end position="134"/>
    </location>
</feature>
<accession>A0A9P9F182</accession>
<dbReference type="PROSITE" id="PS00463">
    <property type="entry name" value="ZN2_CY6_FUNGAL_1"/>
    <property type="match status" value="1"/>
</dbReference>
<dbReference type="InterPro" id="IPR001138">
    <property type="entry name" value="Zn2Cys6_DnaBD"/>
</dbReference>
<dbReference type="PANTHER" id="PTHR37534">
    <property type="entry name" value="TRANSCRIPTIONAL ACTIVATOR PROTEIN UGA3"/>
    <property type="match status" value="1"/>
</dbReference>
<evidence type="ECO:0000256" key="3">
    <source>
        <dbReference type="SAM" id="MobiDB-lite"/>
    </source>
</evidence>
<keyword evidence="2" id="KW-0539">Nucleus</keyword>
<proteinExistence type="predicted"/>
<dbReference type="EMBL" id="JAGMUU010000006">
    <property type="protein sequence ID" value="KAH7150226.1"/>
    <property type="molecule type" value="Genomic_DNA"/>
</dbReference>